<dbReference type="AlphaFoldDB" id="A0A8H7AP12"/>
<keyword evidence="3" id="KW-0653">Protein transport</keyword>
<comment type="caution">
    <text evidence="6">The sequence shown here is derived from an EMBL/GenBank/DDBJ whole genome shotgun (WGS) entry which is preliminary data.</text>
</comment>
<organism evidence="6 7">
    <name type="scientific">Endocarpon pusillum</name>
    <dbReference type="NCBI Taxonomy" id="364733"/>
    <lineage>
        <taxon>Eukaryota</taxon>
        <taxon>Fungi</taxon>
        <taxon>Dikarya</taxon>
        <taxon>Ascomycota</taxon>
        <taxon>Pezizomycotina</taxon>
        <taxon>Eurotiomycetes</taxon>
        <taxon>Chaetothyriomycetidae</taxon>
        <taxon>Verrucariales</taxon>
        <taxon>Verrucariaceae</taxon>
        <taxon>Endocarpon</taxon>
    </lineage>
</organism>
<evidence type="ECO:0000259" key="5">
    <source>
        <dbReference type="PROSITE" id="PS50166"/>
    </source>
</evidence>
<evidence type="ECO:0000313" key="6">
    <source>
        <dbReference type="EMBL" id="KAF7510412.1"/>
    </source>
</evidence>
<dbReference type="OrthoDB" id="431626at2759"/>
<evidence type="ECO:0000256" key="1">
    <source>
        <dbReference type="ARBA" id="ARBA00004123"/>
    </source>
</evidence>
<dbReference type="GO" id="GO:0005635">
    <property type="term" value="C:nuclear envelope"/>
    <property type="evidence" value="ECO:0007669"/>
    <property type="project" value="TreeGrafter"/>
</dbReference>
<dbReference type="FunFam" id="1.25.10.10:FF:000373">
    <property type="entry name" value="Importin beta-5 subunit, putative"/>
    <property type="match status" value="1"/>
</dbReference>
<name>A0A8H7AP12_9EURO</name>
<feature type="domain" description="Importin N-terminal" evidence="5">
    <location>
        <begin position="23"/>
        <end position="101"/>
    </location>
</feature>
<dbReference type="GO" id="GO:0031267">
    <property type="term" value="F:small GTPase binding"/>
    <property type="evidence" value="ECO:0007669"/>
    <property type="project" value="InterPro"/>
</dbReference>
<dbReference type="GO" id="GO:0006606">
    <property type="term" value="P:protein import into nucleus"/>
    <property type="evidence" value="ECO:0007669"/>
    <property type="project" value="TreeGrafter"/>
</dbReference>
<accession>A0A8H7AP12</accession>
<dbReference type="Gene3D" id="1.25.10.10">
    <property type="entry name" value="Leucine-rich Repeat Variant"/>
    <property type="match status" value="1"/>
</dbReference>
<proteinExistence type="predicted"/>
<dbReference type="InterPro" id="IPR001494">
    <property type="entry name" value="Importin-beta_N"/>
</dbReference>
<keyword evidence="2" id="KW-0813">Transport</keyword>
<keyword evidence="7" id="KW-1185">Reference proteome</keyword>
<evidence type="ECO:0000256" key="4">
    <source>
        <dbReference type="ARBA" id="ARBA00023242"/>
    </source>
</evidence>
<protein>
    <recommendedName>
        <fullName evidence="5">Importin N-terminal domain-containing protein</fullName>
    </recommendedName>
</protein>
<dbReference type="SUPFAM" id="SSF48371">
    <property type="entry name" value="ARM repeat"/>
    <property type="match status" value="1"/>
</dbReference>
<dbReference type="Proteomes" id="UP000606974">
    <property type="component" value="Unassembled WGS sequence"/>
</dbReference>
<dbReference type="PANTHER" id="PTHR10997">
    <property type="entry name" value="IMPORTIN-7, 8, 11"/>
    <property type="match status" value="1"/>
</dbReference>
<evidence type="ECO:0000256" key="2">
    <source>
        <dbReference type="ARBA" id="ARBA00022448"/>
    </source>
</evidence>
<dbReference type="InterPro" id="IPR016024">
    <property type="entry name" value="ARM-type_fold"/>
</dbReference>
<dbReference type="PROSITE" id="PS50166">
    <property type="entry name" value="IMPORTIN_B_NT"/>
    <property type="match status" value="1"/>
</dbReference>
<evidence type="ECO:0000313" key="7">
    <source>
        <dbReference type="Proteomes" id="UP000606974"/>
    </source>
</evidence>
<reference evidence="6" key="1">
    <citation type="submission" date="2020-02" db="EMBL/GenBank/DDBJ databases">
        <authorList>
            <person name="Palmer J.M."/>
        </authorList>
    </citation>
    <scope>NUCLEOTIDE SEQUENCE</scope>
    <source>
        <strain evidence="6">EPUS1.4</strain>
        <tissue evidence="6">Thallus</tissue>
    </source>
</reference>
<dbReference type="EMBL" id="JAACFV010000030">
    <property type="protein sequence ID" value="KAF7510412.1"/>
    <property type="molecule type" value="Genomic_DNA"/>
</dbReference>
<gene>
    <name evidence="6" type="ORF">GJ744_006691</name>
</gene>
<dbReference type="InterPro" id="IPR011989">
    <property type="entry name" value="ARM-like"/>
</dbReference>
<comment type="subcellular location">
    <subcellularLocation>
        <location evidence="1">Nucleus</location>
    </subcellularLocation>
</comment>
<keyword evidence="4" id="KW-0539">Nucleus</keyword>
<dbReference type="InterPro" id="IPR056840">
    <property type="entry name" value="HEAT_IPO9_central"/>
</dbReference>
<sequence>MEQEVIQLLQSTQAREDNTRKSAELNLLRLYTNPHLPFALLSISTRTDVAEHIRQAALLTVNRVVLATWSPKFDDDFKGTIVLDDEAKAKIRHQVLAISTGDDGGQGGNRKVRNAASLVASKIAGVDFPDSWPELLPQLLRILSGSTSDLQVHGALRVLTDLVESGFSEEQFFAVARDLVTGLHHVATNMQRKAVLRALAISVFRACFDTLEIVMEDHKAAVKAFLDQALQGWMAFFIDTLKIRLPPTPSEDEEKQEEGAQSQWRGLIALKLQVVKTLVKIRGVFPAILTPHSVVLFQTAWEELSQLRPVYHELFINDERQGRLEDADGLPYTLDFLVSDEIDLMENLLKAPPVKAELHGQLKQASGGPQSVGWLQEILRLAVSYAQITTEEEGLWEIDVNLFLSEETALTANYTPRVACGALIVSGLVEWLKEVPVEALLVTCKGLFAEHSTSWKAKEAALFILNQMLRDFTELDRKISSDTALGFEEFIDQSQQDSSVYLRARAFAVAGLLARTAGESYTQKATAYLNAAIQTLAAAEAPDLLRVSCIRAVQDLIEALPTNLTKPLQTLLIESVSSYMSSQDLNDPEVDDLKVSLIETLRDVIMVDVTCTYTSPAVDLLFALASHGAANFQISLLVTETFESIVSSVTELGHEPYVNLCGKTIPSLTGAFDVGSMTQESALTNLAAELVSALAEYGSAPLPDGFVAAVMPKLNRVLLESSDPELVRPSTLAVKHMLSHGTSQFLGWNDPATGKNAVEITLIIIDRLLNSSLVDDNAAAEVGGLAAELVERAGGEKLGPFLLQLLRAVALRLATAEKAQFIQSLILVFARLSISSPQDVVDFLSQVDIHGENGLSVVLAKWLENSVNFAGYEAIRQNVVALSKLYSLEDPRIGQIGVKGDLIVQESGRIKTRSRAKAQPDQWTTIPANLKILKVLVEELTSASANSFNPSAAAAALDSEGSEDGDEWEDVGAGSTGVLDLGLGMTKQELMAYDEEGSPTTSRQRDDETSDYLMGWFREQAQKPEFGVMFNALNAEEKDRLQRVGG</sequence>
<dbReference type="PANTHER" id="PTHR10997:SF9">
    <property type="entry name" value="IMPORTIN-9"/>
    <property type="match status" value="1"/>
</dbReference>
<evidence type="ECO:0000256" key="3">
    <source>
        <dbReference type="ARBA" id="ARBA00022927"/>
    </source>
</evidence>
<dbReference type="Pfam" id="PF25018">
    <property type="entry name" value="HEAT_IPO9_c"/>
    <property type="match status" value="1"/>
</dbReference>
<dbReference type="GO" id="GO:0005829">
    <property type="term" value="C:cytosol"/>
    <property type="evidence" value="ECO:0007669"/>
    <property type="project" value="TreeGrafter"/>
</dbReference>
<dbReference type="Pfam" id="PF03810">
    <property type="entry name" value="IBN_N"/>
    <property type="match status" value="1"/>
</dbReference>